<dbReference type="GO" id="GO:0008374">
    <property type="term" value="F:O-acyltransferase activity"/>
    <property type="evidence" value="ECO:0007669"/>
    <property type="project" value="InterPro"/>
</dbReference>
<evidence type="ECO:0000313" key="12">
    <source>
        <dbReference type="EMBL" id="KAJ0207311.1"/>
    </source>
</evidence>
<dbReference type="EMBL" id="NBSK02000005">
    <property type="protein sequence ID" value="KAJ0207311.1"/>
    <property type="molecule type" value="Genomic_DNA"/>
</dbReference>
<feature type="domain" description="Wax synthase" evidence="11">
    <location>
        <begin position="323"/>
        <end position="403"/>
    </location>
</feature>
<gene>
    <name evidence="12" type="ORF">LSAT_V11C500229630</name>
</gene>
<evidence type="ECO:0000256" key="3">
    <source>
        <dbReference type="ARBA" id="ARBA00022679"/>
    </source>
</evidence>
<keyword evidence="4 10" id="KW-0812">Transmembrane</keyword>
<comment type="subcellular location">
    <subcellularLocation>
        <location evidence="1">Membrane</location>
        <topology evidence="1">Multi-pass membrane protein</topology>
    </subcellularLocation>
</comment>
<feature type="transmembrane region" description="Helical" evidence="10">
    <location>
        <begin position="195"/>
        <end position="212"/>
    </location>
</feature>
<comment type="caution">
    <text evidence="12">The sequence shown here is derived from an EMBL/GenBank/DDBJ whole genome shotgun (WGS) entry which is preliminary data.</text>
</comment>
<keyword evidence="3" id="KW-0808">Transferase</keyword>
<dbReference type="InterPro" id="IPR032805">
    <property type="entry name" value="Wax_synthase_dom"/>
</dbReference>
<evidence type="ECO:0000256" key="2">
    <source>
        <dbReference type="ARBA" id="ARBA00007282"/>
    </source>
</evidence>
<protein>
    <recommendedName>
        <fullName evidence="11">Wax synthase domain-containing protein</fullName>
    </recommendedName>
</protein>
<evidence type="ECO:0000256" key="7">
    <source>
        <dbReference type="ARBA" id="ARBA00023136"/>
    </source>
</evidence>
<feature type="region of interest" description="Disordered" evidence="9">
    <location>
        <begin position="29"/>
        <end position="61"/>
    </location>
</feature>
<evidence type="ECO:0000256" key="9">
    <source>
        <dbReference type="SAM" id="MobiDB-lite"/>
    </source>
</evidence>
<feature type="compositionally biased region" description="Basic and acidic residues" evidence="9">
    <location>
        <begin position="37"/>
        <end position="61"/>
    </location>
</feature>
<evidence type="ECO:0000259" key="11">
    <source>
        <dbReference type="Pfam" id="PF13813"/>
    </source>
</evidence>
<dbReference type="PANTHER" id="PTHR31595:SF52">
    <property type="entry name" value="LONG-CHAIN-ALCOHOL O-FATTY-ACYLTRANSFERASE"/>
    <property type="match status" value="1"/>
</dbReference>
<dbReference type="GO" id="GO:0006629">
    <property type="term" value="P:lipid metabolic process"/>
    <property type="evidence" value="ECO:0007669"/>
    <property type="project" value="UniProtKB-KW"/>
</dbReference>
<keyword evidence="6" id="KW-0443">Lipid metabolism</keyword>
<feature type="transmembrane region" description="Helical" evidence="10">
    <location>
        <begin position="172"/>
        <end position="189"/>
    </location>
</feature>
<evidence type="ECO:0000256" key="8">
    <source>
        <dbReference type="ARBA" id="ARBA00023315"/>
    </source>
</evidence>
<keyword evidence="5 10" id="KW-1133">Transmembrane helix</keyword>
<reference evidence="12 13" key="1">
    <citation type="journal article" date="2017" name="Nat. Commun.">
        <title>Genome assembly with in vitro proximity ligation data and whole-genome triplication in lettuce.</title>
        <authorList>
            <person name="Reyes-Chin-Wo S."/>
            <person name="Wang Z."/>
            <person name="Yang X."/>
            <person name="Kozik A."/>
            <person name="Arikit S."/>
            <person name="Song C."/>
            <person name="Xia L."/>
            <person name="Froenicke L."/>
            <person name="Lavelle D.O."/>
            <person name="Truco M.J."/>
            <person name="Xia R."/>
            <person name="Zhu S."/>
            <person name="Xu C."/>
            <person name="Xu H."/>
            <person name="Xu X."/>
            <person name="Cox K."/>
            <person name="Korf I."/>
            <person name="Meyers B.C."/>
            <person name="Michelmore R.W."/>
        </authorList>
    </citation>
    <scope>NUCLEOTIDE SEQUENCE [LARGE SCALE GENOMIC DNA]</scope>
    <source>
        <strain evidence="13">cv. Salinas</strain>
        <tissue evidence="12">Seedlings</tissue>
    </source>
</reference>
<feature type="transmembrane region" description="Helical" evidence="10">
    <location>
        <begin position="399"/>
        <end position="418"/>
    </location>
</feature>
<dbReference type="InterPro" id="IPR044851">
    <property type="entry name" value="Wax_synthase"/>
</dbReference>
<feature type="transmembrane region" description="Helical" evidence="10">
    <location>
        <begin position="430"/>
        <end position="453"/>
    </location>
</feature>
<accession>A0A9R1VMK1</accession>
<dbReference type="Proteomes" id="UP000235145">
    <property type="component" value="Unassembled WGS sequence"/>
</dbReference>
<feature type="transmembrane region" description="Helical" evidence="10">
    <location>
        <begin position="148"/>
        <end position="165"/>
    </location>
</feature>
<dbReference type="Pfam" id="PF13813">
    <property type="entry name" value="MBOAT_2"/>
    <property type="match status" value="1"/>
</dbReference>
<evidence type="ECO:0000256" key="6">
    <source>
        <dbReference type="ARBA" id="ARBA00023098"/>
    </source>
</evidence>
<name>A0A9R1VMK1_LACSA</name>
<feature type="transmembrane region" description="Helical" evidence="10">
    <location>
        <begin position="289"/>
        <end position="316"/>
    </location>
</feature>
<comment type="similarity">
    <text evidence="2">Belongs to the wax synthase family.</text>
</comment>
<evidence type="ECO:0000256" key="10">
    <source>
        <dbReference type="SAM" id="Phobius"/>
    </source>
</evidence>
<dbReference type="GO" id="GO:0016020">
    <property type="term" value="C:membrane"/>
    <property type="evidence" value="ECO:0007669"/>
    <property type="project" value="UniProtKB-SubCell"/>
</dbReference>
<evidence type="ECO:0000256" key="5">
    <source>
        <dbReference type="ARBA" id="ARBA00022989"/>
    </source>
</evidence>
<keyword evidence="7 10" id="KW-0472">Membrane</keyword>
<feature type="transmembrane region" description="Helical" evidence="10">
    <location>
        <begin position="366"/>
        <end position="387"/>
    </location>
</feature>
<keyword evidence="13" id="KW-1185">Reference proteome</keyword>
<organism evidence="12 13">
    <name type="scientific">Lactuca sativa</name>
    <name type="common">Garden lettuce</name>
    <dbReference type="NCBI Taxonomy" id="4236"/>
    <lineage>
        <taxon>Eukaryota</taxon>
        <taxon>Viridiplantae</taxon>
        <taxon>Streptophyta</taxon>
        <taxon>Embryophyta</taxon>
        <taxon>Tracheophyta</taxon>
        <taxon>Spermatophyta</taxon>
        <taxon>Magnoliopsida</taxon>
        <taxon>eudicotyledons</taxon>
        <taxon>Gunneridae</taxon>
        <taxon>Pentapetalae</taxon>
        <taxon>asterids</taxon>
        <taxon>campanulids</taxon>
        <taxon>Asterales</taxon>
        <taxon>Asteraceae</taxon>
        <taxon>Cichorioideae</taxon>
        <taxon>Cichorieae</taxon>
        <taxon>Lactucinae</taxon>
        <taxon>Lactuca</taxon>
    </lineage>
</organism>
<sequence length="487" mass="55547">MRTNAEYKTVVGMTKIPIPNGELETRTRFDWGIPRLTGDKDGDGEYPNKKSGDGDGDKDTLNPRPWTLCMLKEKKNPRFPIGDENRGLFIFPDENEDGDEDWNEDSKMGMGIGVLVFPAPVAIYRQRSILRRKQRELAESMEAIAKNFIIYVSSITVSLCYCYFLSSKIPKGICRFISLIPIFCIFTILPLRCTYVFTTAICFSFTTWLMNFKLIRFAFDLDESPYRCSDSLIRFITVASLPVKTKSTDSTSASTSPERSWYKLGLQNLIFSILVSTVNNYRDRFHPDIVLVIYCGLLFLIIDIIAGVSAALLLFLTGLELEPSSNEPYLATSLQNFWGRWNLLVTKTLRYTVYKPVRSAFSDHKWAPHAGVLSSFFVSGLMHELFVYQLSREDPTWEMTSFFVIHGICVVVEMIIKSNLAGGRWRLPKFLATLLTVGFVVVTGLWLFFPPLIRTKVDVKVLMEHASFVDFIKTTFYSMTQKSQIHG</sequence>
<dbReference type="PANTHER" id="PTHR31595">
    <property type="entry name" value="LONG-CHAIN-ALCOHOL O-FATTY-ACYLTRANSFERASE 3-RELATED"/>
    <property type="match status" value="1"/>
</dbReference>
<proteinExistence type="inferred from homology"/>
<evidence type="ECO:0000256" key="1">
    <source>
        <dbReference type="ARBA" id="ARBA00004141"/>
    </source>
</evidence>
<keyword evidence="8" id="KW-0012">Acyltransferase</keyword>
<evidence type="ECO:0000256" key="4">
    <source>
        <dbReference type="ARBA" id="ARBA00022692"/>
    </source>
</evidence>
<dbReference type="AlphaFoldDB" id="A0A9R1VMK1"/>
<evidence type="ECO:0000313" key="13">
    <source>
        <dbReference type="Proteomes" id="UP000235145"/>
    </source>
</evidence>